<evidence type="ECO:0000313" key="11">
    <source>
        <dbReference type="Proteomes" id="UP000626220"/>
    </source>
</evidence>
<feature type="transmembrane region" description="Helical" evidence="8">
    <location>
        <begin position="145"/>
        <end position="169"/>
    </location>
</feature>
<comment type="caution">
    <text evidence="10">The sequence shown here is derived from an EMBL/GenBank/DDBJ whole genome shotgun (WGS) entry which is preliminary data.</text>
</comment>
<feature type="transmembrane region" description="Helical" evidence="8">
    <location>
        <begin position="466"/>
        <end position="482"/>
    </location>
</feature>
<feature type="transmembrane region" description="Helical" evidence="8">
    <location>
        <begin position="434"/>
        <end position="460"/>
    </location>
</feature>
<evidence type="ECO:0000256" key="3">
    <source>
        <dbReference type="ARBA" id="ARBA00022519"/>
    </source>
</evidence>
<evidence type="ECO:0000256" key="5">
    <source>
        <dbReference type="ARBA" id="ARBA00022989"/>
    </source>
</evidence>
<reference evidence="10" key="1">
    <citation type="journal article" date="2014" name="Int. J. Syst. Evol. Microbiol.">
        <title>Complete genome sequence of Corynebacterium casei LMG S-19264T (=DSM 44701T), isolated from a smear-ripened cheese.</title>
        <authorList>
            <consortium name="US DOE Joint Genome Institute (JGI-PGF)"/>
            <person name="Walter F."/>
            <person name="Albersmeier A."/>
            <person name="Kalinowski J."/>
            <person name="Ruckert C."/>
        </authorList>
    </citation>
    <scope>NUCLEOTIDE SEQUENCE</scope>
    <source>
        <strain evidence="10">KCTC 42650</strain>
    </source>
</reference>
<gene>
    <name evidence="10" type="ORF">GCM10017056_16620</name>
</gene>
<keyword evidence="4 8" id="KW-0812">Transmembrane</keyword>
<comment type="function">
    <text evidence="7">Part of the tripartite ATP-independent periplasmic (TRAP) transport system.</text>
</comment>
<sequence>MFVEYLELWLFVAVCIAILAGFPVAFTLAGVALVFALIGDLLGEFQFRQLNFLPQRIFGIMSNEVLIAAPLFIFMGLVLEKSKVAEDLLNSMAGLFRGMRGGLALSVVMVGMMMAASTGIVGATVVTMGLIALPVMLRNGYDPRLATGTICASGTLGQVIPPSIVLVFLGDVLTYANQQANLKMGKFAGKSVGVGDLFAGSLIPGLMLVILYAVYIIALAAMRPERAPVRVSDNEGAELDRREKLQLLVNGLLAPSALIIAVLGSILGGIATPTEAAGVGAVGAILLAALRARPDLSTWLLGGLVAAIALMVLNQFFHLLLMRETFTPGETAAMWASFALLGVVVLAVLLSCYILLQSGTMRYAMEEAGRVTAMIFAILVGASLFSLTFRGLGGEETVHHMLDSLPGGLTGAMIFVMALMFVMGFFLDFLEIIFILVPIVGPALIVMGADPVWLGVMIAVNLQTSFLTPPFGFALFFLRGVAPPEVKTRHIYQGVIPFILLQLLGLVLIACFPALATWLPEYLFSQ</sequence>
<evidence type="ECO:0000256" key="2">
    <source>
        <dbReference type="ARBA" id="ARBA00022475"/>
    </source>
</evidence>
<comment type="subcellular location">
    <subcellularLocation>
        <location evidence="1 7">Cell inner membrane</location>
        <topology evidence="1 7">Multi-pass membrane protein</topology>
    </subcellularLocation>
</comment>
<dbReference type="InterPro" id="IPR004681">
    <property type="entry name" value="TRAP_DctM"/>
</dbReference>
<feature type="domain" description="TRAP C4-dicarboxylate transport system permease DctM subunit" evidence="9">
    <location>
        <begin position="12"/>
        <end position="291"/>
    </location>
</feature>
<organism evidence="10 11">
    <name type="scientific">Seohaeicola zhoushanensis</name>
    <dbReference type="NCBI Taxonomy" id="1569283"/>
    <lineage>
        <taxon>Bacteria</taxon>
        <taxon>Pseudomonadati</taxon>
        <taxon>Pseudomonadota</taxon>
        <taxon>Alphaproteobacteria</taxon>
        <taxon>Rhodobacterales</taxon>
        <taxon>Roseobacteraceae</taxon>
        <taxon>Seohaeicola</taxon>
    </lineage>
</organism>
<evidence type="ECO:0000256" key="6">
    <source>
        <dbReference type="ARBA" id="ARBA00023136"/>
    </source>
</evidence>
<dbReference type="RefSeq" id="WP_189679599.1">
    <property type="nucleotide sequence ID" value="NZ_BNCJ01000003.1"/>
</dbReference>
<dbReference type="Proteomes" id="UP000626220">
    <property type="component" value="Unassembled WGS sequence"/>
</dbReference>
<dbReference type="GO" id="GO:0022857">
    <property type="term" value="F:transmembrane transporter activity"/>
    <property type="evidence" value="ECO:0007669"/>
    <property type="project" value="UniProtKB-UniRule"/>
</dbReference>
<feature type="transmembrane region" description="Helical" evidence="8">
    <location>
        <begin position="247"/>
        <end position="270"/>
    </location>
</feature>
<keyword evidence="5 8" id="KW-1133">Transmembrane helix</keyword>
<evidence type="ECO:0000256" key="1">
    <source>
        <dbReference type="ARBA" id="ARBA00004429"/>
    </source>
</evidence>
<dbReference type="PANTHER" id="PTHR33362:SF7">
    <property type="entry name" value="SLL1103 PROTEIN"/>
    <property type="match status" value="1"/>
</dbReference>
<keyword evidence="3 7" id="KW-0997">Cell inner membrane</keyword>
<feature type="transmembrane region" description="Helical" evidence="8">
    <location>
        <begin position="299"/>
        <end position="321"/>
    </location>
</feature>
<proteinExistence type="predicted"/>
<dbReference type="AlphaFoldDB" id="A0A8J3GVU1"/>
<keyword evidence="6 8" id="KW-0472">Membrane</keyword>
<evidence type="ECO:0000256" key="8">
    <source>
        <dbReference type="SAM" id="Phobius"/>
    </source>
</evidence>
<dbReference type="GO" id="GO:0005886">
    <property type="term" value="C:plasma membrane"/>
    <property type="evidence" value="ECO:0007669"/>
    <property type="project" value="UniProtKB-SubCell"/>
</dbReference>
<evidence type="ECO:0000313" key="10">
    <source>
        <dbReference type="EMBL" id="GHF45658.1"/>
    </source>
</evidence>
<accession>A0A8J3GVU1</accession>
<feature type="transmembrane region" description="Helical" evidence="8">
    <location>
        <begin position="6"/>
        <end position="37"/>
    </location>
</feature>
<feature type="domain" description="TRAP C4-dicarboxylate transport system permease DctM subunit" evidence="9">
    <location>
        <begin position="321"/>
        <end position="515"/>
    </location>
</feature>
<dbReference type="InterPro" id="IPR010656">
    <property type="entry name" value="DctM"/>
</dbReference>
<dbReference type="EMBL" id="BNCJ01000003">
    <property type="protein sequence ID" value="GHF45658.1"/>
    <property type="molecule type" value="Genomic_DNA"/>
</dbReference>
<evidence type="ECO:0000256" key="7">
    <source>
        <dbReference type="RuleBase" id="RU369079"/>
    </source>
</evidence>
<feature type="transmembrane region" description="Helical" evidence="8">
    <location>
        <begin position="276"/>
        <end position="292"/>
    </location>
</feature>
<keyword evidence="2" id="KW-1003">Cell membrane</keyword>
<feature type="transmembrane region" description="Helical" evidence="8">
    <location>
        <begin position="103"/>
        <end position="133"/>
    </location>
</feature>
<dbReference type="Pfam" id="PF06808">
    <property type="entry name" value="DctM"/>
    <property type="match status" value="2"/>
</dbReference>
<keyword evidence="11" id="KW-1185">Reference proteome</keyword>
<protein>
    <submittedName>
        <fullName evidence="10">C4-dicarboxylate ABC transporter</fullName>
    </submittedName>
</protein>
<feature type="transmembrane region" description="Helical" evidence="8">
    <location>
        <begin position="368"/>
        <end position="389"/>
    </location>
</feature>
<keyword evidence="7" id="KW-0813">Transport</keyword>
<name>A0A8J3GVU1_9RHOB</name>
<feature type="transmembrane region" description="Helical" evidence="8">
    <location>
        <begin position="494"/>
        <end position="519"/>
    </location>
</feature>
<feature type="transmembrane region" description="Helical" evidence="8">
    <location>
        <begin position="57"/>
        <end position="79"/>
    </location>
</feature>
<feature type="transmembrane region" description="Helical" evidence="8">
    <location>
        <begin position="333"/>
        <end position="356"/>
    </location>
</feature>
<feature type="transmembrane region" description="Helical" evidence="8">
    <location>
        <begin position="197"/>
        <end position="221"/>
    </location>
</feature>
<reference evidence="10" key="2">
    <citation type="submission" date="2020-09" db="EMBL/GenBank/DDBJ databases">
        <authorList>
            <person name="Sun Q."/>
            <person name="Kim S."/>
        </authorList>
    </citation>
    <scope>NUCLEOTIDE SEQUENCE</scope>
    <source>
        <strain evidence="10">KCTC 42650</strain>
    </source>
</reference>
<feature type="transmembrane region" description="Helical" evidence="8">
    <location>
        <begin position="409"/>
        <end position="427"/>
    </location>
</feature>
<dbReference type="PANTHER" id="PTHR33362">
    <property type="entry name" value="SIALIC ACID TRAP TRANSPORTER PERMEASE PROTEIN SIAT-RELATED"/>
    <property type="match status" value="1"/>
</dbReference>
<evidence type="ECO:0000256" key="4">
    <source>
        <dbReference type="ARBA" id="ARBA00022692"/>
    </source>
</evidence>
<evidence type="ECO:0000259" key="9">
    <source>
        <dbReference type="Pfam" id="PF06808"/>
    </source>
</evidence>